<dbReference type="Proteomes" id="UP000813444">
    <property type="component" value="Unassembled WGS sequence"/>
</dbReference>
<reference evidence="2" key="1">
    <citation type="journal article" date="2021" name="Nat. Commun.">
        <title>Genetic determinants of endophytism in the Arabidopsis root mycobiome.</title>
        <authorList>
            <person name="Mesny F."/>
            <person name="Miyauchi S."/>
            <person name="Thiergart T."/>
            <person name="Pickel B."/>
            <person name="Atanasova L."/>
            <person name="Karlsson M."/>
            <person name="Huettel B."/>
            <person name="Barry K.W."/>
            <person name="Haridas S."/>
            <person name="Chen C."/>
            <person name="Bauer D."/>
            <person name="Andreopoulos W."/>
            <person name="Pangilinan J."/>
            <person name="LaButti K."/>
            <person name="Riley R."/>
            <person name="Lipzen A."/>
            <person name="Clum A."/>
            <person name="Drula E."/>
            <person name="Henrissat B."/>
            <person name="Kohler A."/>
            <person name="Grigoriev I.V."/>
            <person name="Martin F.M."/>
            <person name="Hacquard S."/>
        </authorList>
    </citation>
    <scope>NUCLEOTIDE SEQUENCE</scope>
    <source>
        <strain evidence="2">MPI-CAGE-CH-0235</strain>
    </source>
</reference>
<accession>A0A8K0WN82</accession>
<proteinExistence type="predicted"/>
<sequence length="251" mass="27339">MPTTQTTTPGMEQPVPASALKHLEPRPGGSWMGRPSPQGYHVVYFLNDEKGQEQYSYVINPYKTEEDVSQMCHVYEYKNFQQNGTEIQRFTNPSNAFKRSKLVQLAYYPPGDATPSTTSPDSNSQDAPISQATLSDQFRRIPGDGDLTQPSASLPGDHSSMPRNIIGAGESTGIEPASAVSPALYWPAPQASSSLGQMSGIDGSTIMAQSTYDGSLVGEWPNLIDEAGMTAIDNSLNNGSQWPQHDWNMDF</sequence>
<dbReference type="OrthoDB" id="5049336at2759"/>
<organism evidence="2 3">
    <name type="scientific">Stachybotrys elegans</name>
    <dbReference type="NCBI Taxonomy" id="80388"/>
    <lineage>
        <taxon>Eukaryota</taxon>
        <taxon>Fungi</taxon>
        <taxon>Dikarya</taxon>
        <taxon>Ascomycota</taxon>
        <taxon>Pezizomycotina</taxon>
        <taxon>Sordariomycetes</taxon>
        <taxon>Hypocreomycetidae</taxon>
        <taxon>Hypocreales</taxon>
        <taxon>Stachybotryaceae</taxon>
        <taxon>Stachybotrys</taxon>
    </lineage>
</organism>
<keyword evidence="3" id="KW-1185">Reference proteome</keyword>
<feature type="region of interest" description="Disordered" evidence="1">
    <location>
        <begin position="108"/>
        <end position="164"/>
    </location>
</feature>
<evidence type="ECO:0000313" key="2">
    <source>
        <dbReference type="EMBL" id="KAH7309011.1"/>
    </source>
</evidence>
<evidence type="ECO:0000313" key="3">
    <source>
        <dbReference type="Proteomes" id="UP000813444"/>
    </source>
</evidence>
<dbReference type="EMBL" id="JAGPNK010000014">
    <property type="protein sequence ID" value="KAH7309011.1"/>
    <property type="molecule type" value="Genomic_DNA"/>
</dbReference>
<evidence type="ECO:0000256" key="1">
    <source>
        <dbReference type="SAM" id="MobiDB-lite"/>
    </source>
</evidence>
<dbReference type="AlphaFoldDB" id="A0A8K0WN82"/>
<gene>
    <name evidence="2" type="ORF">B0I35DRAFT_463880</name>
</gene>
<protein>
    <submittedName>
        <fullName evidence="2">Uncharacterized protein</fullName>
    </submittedName>
</protein>
<name>A0A8K0WN82_9HYPO</name>
<comment type="caution">
    <text evidence="2">The sequence shown here is derived from an EMBL/GenBank/DDBJ whole genome shotgun (WGS) entry which is preliminary data.</text>
</comment>
<feature type="compositionally biased region" description="Polar residues" evidence="1">
    <location>
        <begin position="114"/>
        <end position="136"/>
    </location>
</feature>